<proteinExistence type="predicted"/>
<protein>
    <submittedName>
        <fullName evidence="3">11141_t:CDS:1</fullName>
    </submittedName>
</protein>
<gene>
    <name evidence="3" type="ORF">DEBURN_LOCUS1842</name>
</gene>
<dbReference type="OrthoDB" id="194358at2759"/>
<dbReference type="SUPFAM" id="SSF48403">
    <property type="entry name" value="Ankyrin repeat"/>
    <property type="match status" value="1"/>
</dbReference>
<name>A0A9N8VAZ9_9GLOM</name>
<keyword evidence="1" id="KW-0040">ANK repeat</keyword>
<evidence type="ECO:0000313" key="4">
    <source>
        <dbReference type="Proteomes" id="UP000789706"/>
    </source>
</evidence>
<accession>A0A9N8VAZ9</accession>
<feature type="region of interest" description="Disordered" evidence="2">
    <location>
        <begin position="401"/>
        <end position="422"/>
    </location>
</feature>
<organism evidence="3 4">
    <name type="scientific">Diversispora eburnea</name>
    <dbReference type="NCBI Taxonomy" id="1213867"/>
    <lineage>
        <taxon>Eukaryota</taxon>
        <taxon>Fungi</taxon>
        <taxon>Fungi incertae sedis</taxon>
        <taxon>Mucoromycota</taxon>
        <taxon>Glomeromycotina</taxon>
        <taxon>Glomeromycetes</taxon>
        <taxon>Diversisporales</taxon>
        <taxon>Diversisporaceae</taxon>
        <taxon>Diversispora</taxon>
    </lineage>
</organism>
<reference evidence="3" key="1">
    <citation type="submission" date="2021-06" db="EMBL/GenBank/DDBJ databases">
        <authorList>
            <person name="Kallberg Y."/>
            <person name="Tangrot J."/>
            <person name="Rosling A."/>
        </authorList>
    </citation>
    <scope>NUCLEOTIDE SEQUENCE</scope>
    <source>
        <strain evidence="3">AZ414A</strain>
    </source>
</reference>
<sequence length="422" mass="47390">MQNQIIADRFDYLSTNDNNDNRSYSHPPKPSLTLQDLIPEVLESILIFLPFPNTVAPVCKKFSAIVLRYPSFKRRWLRLWLHPKLPDAFLPTYAELCKAVSTQTPFNILIQIIDLQKLCNRLLASSVDGSVTKLLDVAYLHKEKNNLIPFLIHRGLNIKRYIKDHTSKDDLRTEGGTNLDNKSTKEYLLPLVVAVQNSKWFKNELACSKDFFTETELAFAIVLHERLDVASVVAVHPQHTLDILEESVDRIFTTGIAWAFQRGVGEAQRQNPLYLRLCIEKADVISAKVIIENGANINISPSAHTVDLTSYGSTSLLEFTDPNADNGRPLALCVTNHHWELTYLLLSHGADVNCDERIAVRIATELGYKDMAKIGSGSGELLKGMVKRMSFLGRSIRRKSESDGDDAIHKNGNCHKNGASRG</sequence>
<dbReference type="InterPro" id="IPR036770">
    <property type="entry name" value="Ankyrin_rpt-contain_sf"/>
</dbReference>
<comment type="caution">
    <text evidence="3">The sequence shown here is derived from an EMBL/GenBank/DDBJ whole genome shotgun (WGS) entry which is preliminary data.</text>
</comment>
<dbReference type="PROSITE" id="PS50088">
    <property type="entry name" value="ANK_REPEAT"/>
    <property type="match status" value="1"/>
</dbReference>
<evidence type="ECO:0000256" key="1">
    <source>
        <dbReference type="PROSITE-ProRule" id="PRU00023"/>
    </source>
</evidence>
<evidence type="ECO:0000256" key="2">
    <source>
        <dbReference type="SAM" id="MobiDB-lite"/>
    </source>
</evidence>
<dbReference type="AlphaFoldDB" id="A0A9N8VAZ9"/>
<dbReference type="Proteomes" id="UP000789706">
    <property type="component" value="Unassembled WGS sequence"/>
</dbReference>
<evidence type="ECO:0000313" key="3">
    <source>
        <dbReference type="EMBL" id="CAG8446708.1"/>
    </source>
</evidence>
<keyword evidence="4" id="KW-1185">Reference proteome</keyword>
<dbReference type="EMBL" id="CAJVPK010000091">
    <property type="protein sequence ID" value="CAG8446708.1"/>
    <property type="molecule type" value="Genomic_DNA"/>
</dbReference>
<dbReference type="InterPro" id="IPR002110">
    <property type="entry name" value="Ankyrin_rpt"/>
</dbReference>
<feature type="repeat" description="ANK" evidence="1">
    <location>
        <begin position="325"/>
        <end position="357"/>
    </location>
</feature>
<dbReference type="Gene3D" id="1.25.40.20">
    <property type="entry name" value="Ankyrin repeat-containing domain"/>
    <property type="match status" value="1"/>
</dbReference>